<dbReference type="EMBL" id="CP010519">
    <property type="protein sequence ID" value="AJE83824.1"/>
    <property type="molecule type" value="Genomic_DNA"/>
</dbReference>
<dbReference type="Pfam" id="PF00704">
    <property type="entry name" value="Glyco_hydro_18"/>
    <property type="match status" value="1"/>
</dbReference>
<evidence type="ECO:0000256" key="5">
    <source>
        <dbReference type="RuleBase" id="RU004453"/>
    </source>
</evidence>
<proteinExistence type="inferred from homology"/>
<evidence type="ECO:0000256" key="3">
    <source>
        <dbReference type="ARBA" id="ARBA00023295"/>
    </source>
</evidence>
<sequence>MQRRRILSGLGAALTASALAGFTLGPAHAATDSPSAKADSPHVLAYYQTQYKDGSYVSPLPLKGIATDVEVAAFHLNGDGSIHLNDDPPSDAKFDQVWKDVAELQSSGTKVHALLGGAAQGTYANLAADFERYYKPLHDTVEKYGLDGVDLDIEETFSLENTKKLIERLRTDFGTDFSVILTPVATDLAGTSNFSGGFDYAQLEREAGSQISFYTGQFYCGWGDLGGTGSYDNVIGNGFSPSRVVAGALTNPANCQGYVEPGTLASTLTALKDKHQGFGGVAGWEYFNAVEVDGTGPATWYAHVRKAAGG</sequence>
<evidence type="ECO:0000256" key="6">
    <source>
        <dbReference type="SAM" id="SignalP"/>
    </source>
</evidence>
<keyword evidence="3 4" id="KW-0326">Glycosidase</keyword>
<dbReference type="InterPro" id="IPR001579">
    <property type="entry name" value="Glyco_hydro_18_chit_AS"/>
</dbReference>
<dbReference type="PROSITE" id="PS01095">
    <property type="entry name" value="GH18_1"/>
    <property type="match status" value="1"/>
</dbReference>
<dbReference type="GO" id="GO:0005576">
    <property type="term" value="C:extracellular region"/>
    <property type="evidence" value="ECO:0007669"/>
    <property type="project" value="TreeGrafter"/>
</dbReference>
<evidence type="ECO:0000259" key="7">
    <source>
        <dbReference type="PROSITE" id="PS51910"/>
    </source>
</evidence>
<keyword evidence="9" id="KW-1185">Reference proteome</keyword>
<dbReference type="InterPro" id="IPR017853">
    <property type="entry name" value="GH"/>
</dbReference>
<evidence type="ECO:0000256" key="4">
    <source>
        <dbReference type="RuleBase" id="RU000489"/>
    </source>
</evidence>
<feature type="signal peptide" evidence="6">
    <location>
        <begin position="1"/>
        <end position="29"/>
    </location>
</feature>
<evidence type="ECO:0000256" key="1">
    <source>
        <dbReference type="ARBA" id="ARBA00012729"/>
    </source>
</evidence>
<keyword evidence="2 4" id="KW-0378">Hydrolase</keyword>
<feature type="chain" id="PRO_5002102344" description="chitinase" evidence="6">
    <location>
        <begin position="30"/>
        <end position="310"/>
    </location>
</feature>
<dbReference type="Proteomes" id="UP000031523">
    <property type="component" value="Chromosome"/>
</dbReference>
<feature type="domain" description="GH18" evidence="7">
    <location>
        <begin position="41"/>
        <end position="310"/>
    </location>
</feature>
<protein>
    <recommendedName>
        <fullName evidence="1">chitinase</fullName>
        <ecNumber evidence="1">3.2.1.14</ecNumber>
    </recommendedName>
</protein>
<keyword evidence="6" id="KW-0732">Signal</keyword>
<dbReference type="KEGG" id="sals:SLNWT_3448"/>
<organism evidence="8 9">
    <name type="scientific">Streptomyces albus (strain ATCC 21838 / DSM 41398 / FERM P-419 / JCM 4703 / NBRC 107858)</name>
    <dbReference type="NCBI Taxonomy" id="1081613"/>
    <lineage>
        <taxon>Bacteria</taxon>
        <taxon>Bacillati</taxon>
        <taxon>Actinomycetota</taxon>
        <taxon>Actinomycetes</taxon>
        <taxon>Kitasatosporales</taxon>
        <taxon>Streptomycetaceae</taxon>
        <taxon>Streptomyces</taxon>
    </lineage>
</organism>
<dbReference type="InterPro" id="IPR050542">
    <property type="entry name" value="Glycosyl_Hydrlase18_Chitinase"/>
</dbReference>
<dbReference type="InterPro" id="IPR001223">
    <property type="entry name" value="Glyco_hydro18_cat"/>
</dbReference>
<dbReference type="PANTHER" id="PTHR45708:SF60">
    <property type="entry name" value="III CHITINASE, PUTATIVE (AFU_ORTHOLOGUE AFUA_5G03850)-RELATED"/>
    <property type="match status" value="1"/>
</dbReference>
<dbReference type="PROSITE" id="PS51318">
    <property type="entry name" value="TAT"/>
    <property type="match status" value="1"/>
</dbReference>
<dbReference type="GO" id="GO:0005975">
    <property type="term" value="P:carbohydrate metabolic process"/>
    <property type="evidence" value="ECO:0007669"/>
    <property type="project" value="InterPro"/>
</dbReference>
<gene>
    <name evidence="8" type="ORF">SLNWT_3448</name>
</gene>
<dbReference type="SUPFAM" id="SSF51445">
    <property type="entry name" value="(Trans)glycosidases"/>
    <property type="match status" value="1"/>
</dbReference>
<dbReference type="EC" id="3.2.1.14" evidence="1"/>
<evidence type="ECO:0000313" key="8">
    <source>
        <dbReference type="EMBL" id="AJE83824.1"/>
    </source>
</evidence>
<evidence type="ECO:0000256" key="2">
    <source>
        <dbReference type="ARBA" id="ARBA00022801"/>
    </source>
</evidence>
<dbReference type="Gene3D" id="3.20.20.80">
    <property type="entry name" value="Glycosidases"/>
    <property type="match status" value="1"/>
</dbReference>
<dbReference type="AlphaFoldDB" id="A0A0B5EQG7"/>
<accession>A0A0B5EQG7</accession>
<name>A0A0B5EQG7_STRA4</name>
<comment type="similarity">
    <text evidence="5">Belongs to the glycosyl hydrolase 18 family.</text>
</comment>
<dbReference type="GO" id="GO:0008843">
    <property type="term" value="F:endochitinase activity"/>
    <property type="evidence" value="ECO:0007669"/>
    <property type="project" value="UniProtKB-EC"/>
</dbReference>
<dbReference type="InterPro" id="IPR006311">
    <property type="entry name" value="TAT_signal"/>
</dbReference>
<dbReference type="PROSITE" id="PS51910">
    <property type="entry name" value="GH18_2"/>
    <property type="match status" value="1"/>
</dbReference>
<reference evidence="8 9" key="1">
    <citation type="submission" date="2015-01" db="EMBL/GenBank/DDBJ databases">
        <title>Enhanced salinomycin production by adjusting the supply of polyketide extender units in Streptomyce albus DSM 41398.</title>
        <authorList>
            <person name="Lu C."/>
        </authorList>
    </citation>
    <scope>NUCLEOTIDE SEQUENCE [LARGE SCALE GENOMIC DNA]</scope>
    <source>
        <strain evidence="9">ATCC 21838 / DSM 41398 / FERM P-419 / JCM 4703 / NBRC 107858</strain>
    </source>
</reference>
<dbReference type="PANTHER" id="PTHR45708">
    <property type="entry name" value="ENDOCHITINASE"/>
    <property type="match status" value="1"/>
</dbReference>
<evidence type="ECO:0000313" key="9">
    <source>
        <dbReference type="Proteomes" id="UP000031523"/>
    </source>
</evidence>